<dbReference type="GO" id="GO:0000155">
    <property type="term" value="F:phosphorelay sensor kinase activity"/>
    <property type="evidence" value="ECO:0007669"/>
    <property type="project" value="InterPro"/>
</dbReference>
<keyword evidence="8" id="KW-0902">Two-component regulatory system</keyword>
<keyword evidence="14" id="KW-1185">Reference proteome</keyword>
<dbReference type="InterPro" id="IPR025828">
    <property type="entry name" value="Put_sensor_dom"/>
</dbReference>
<keyword evidence="10" id="KW-0472">Membrane</keyword>
<proteinExistence type="predicted"/>
<gene>
    <name evidence="13" type="ORF">SAMN05216554_2589</name>
</gene>
<dbReference type="Pfam" id="PF13796">
    <property type="entry name" value="Sensor"/>
    <property type="match status" value="1"/>
</dbReference>
<dbReference type="InterPro" id="IPR011712">
    <property type="entry name" value="Sig_transdc_His_kin_sub3_dim/P"/>
</dbReference>
<feature type="transmembrane region" description="Helical" evidence="10">
    <location>
        <begin position="55"/>
        <end position="77"/>
    </location>
</feature>
<evidence type="ECO:0000256" key="9">
    <source>
        <dbReference type="SAM" id="MobiDB-lite"/>
    </source>
</evidence>
<feature type="domain" description="Signal transduction histidine kinase subgroup 3 dimerisation and phosphoacceptor" evidence="11">
    <location>
        <begin position="282"/>
        <end position="345"/>
    </location>
</feature>
<dbReference type="Proteomes" id="UP000198891">
    <property type="component" value="Unassembled WGS sequence"/>
</dbReference>
<accession>A0A1H3QL82</accession>
<dbReference type="OrthoDB" id="5242012at2"/>
<keyword evidence="4" id="KW-0808">Transferase</keyword>
<keyword evidence="6 13" id="KW-0418">Kinase</keyword>
<evidence type="ECO:0000256" key="3">
    <source>
        <dbReference type="ARBA" id="ARBA00022553"/>
    </source>
</evidence>
<evidence type="ECO:0000256" key="6">
    <source>
        <dbReference type="ARBA" id="ARBA00022777"/>
    </source>
</evidence>
<dbReference type="InterPro" id="IPR050482">
    <property type="entry name" value="Sensor_HK_TwoCompSys"/>
</dbReference>
<dbReference type="Gene3D" id="1.20.5.1930">
    <property type="match status" value="1"/>
</dbReference>
<dbReference type="GO" id="GO:0046983">
    <property type="term" value="F:protein dimerization activity"/>
    <property type="evidence" value="ECO:0007669"/>
    <property type="project" value="InterPro"/>
</dbReference>
<feature type="domain" description="Putative sensor" evidence="12">
    <location>
        <begin position="57"/>
        <end position="251"/>
    </location>
</feature>
<dbReference type="GO" id="GO:0005524">
    <property type="term" value="F:ATP binding"/>
    <property type="evidence" value="ECO:0007669"/>
    <property type="project" value="UniProtKB-KW"/>
</dbReference>
<feature type="transmembrane region" description="Helical" evidence="10">
    <location>
        <begin position="83"/>
        <end position="102"/>
    </location>
</feature>
<dbReference type="Pfam" id="PF07730">
    <property type="entry name" value="HisKA_3"/>
    <property type="match status" value="1"/>
</dbReference>
<dbReference type="GO" id="GO:0016020">
    <property type="term" value="C:membrane"/>
    <property type="evidence" value="ECO:0007669"/>
    <property type="project" value="InterPro"/>
</dbReference>
<keyword evidence="10" id="KW-0812">Transmembrane</keyword>
<sequence length="550" mass="57138">MTTTQNDEVVGIAAEARRLAFEEHQEQGDSRMASPPPTRRGTLYGRLWRGVPRELGFLLPTLPIVIAGMVTLVTLFSTGVGTLIIMVGFFLLVATMWVARGFGAFEVRRLRAAGFPAIPAPEWRVVAGGGWFTRAIGVFRNGHYWLALLHGAVVNFIVGVVTWSIAITWVATGLGGATYWFYSRWIPQGDRRWGLLQVIADFFSPGAGTGIDQRLGDNIVMFVAGVVFLATLPFVTRGLVSVHYGIARGMLGPFRSDALRREVLELSASRGAAVAAEGHSLRRLERDIHDGPQQRLVRLQMDIAAAERQIDTDPERARQLLEEAMSQSREALDELRSLSRGFAPPILLDRGLVAALESAAVRSPVPTRVVSSLPAGLRVPQEIERNAYFVASEALANVAKHAEARSVEVRVAVRSAASGAGGGGAGAAGGAAGAGSPAGAWAGGRAGSDGGAGAVGRGSGSGAGAQAGGRAGSDGGAGAVGVASWLDVTVVDDGRGGAAPLEGHGLAGLEQRLRGVGGSLELMSPAGGPTVLAAHLPFTASAPSPAAPRI</sequence>
<keyword evidence="3" id="KW-0597">Phosphoprotein</keyword>
<dbReference type="STRING" id="381665.SAMN05216554_2589"/>
<dbReference type="EC" id="2.7.13.3" evidence="2"/>
<name>A0A1H3QL82_9MICO</name>
<keyword evidence="5" id="KW-0547">Nucleotide-binding</keyword>
<evidence type="ECO:0000259" key="11">
    <source>
        <dbReference type="Pfam" id="PF07730"/>
    </source>
</evidence>
<feature type="compositionally biased region" description="Gly residues" evidence="9">
    <location>
        <begin position="424"/>
        <end position="433"/>
    </location>
</feature>
<dbReference type="PANTHER" id="PTHR24421:SF10">
    <property type="entry name" value="NITRATE_NITRITE SENSOR PROTEIN NARQ"/>
    <property type="match status" value="1"/>
</dbReference>
<feature type="region of interest" description="Disordered" evidence="9">
    <location>
        <begin position="424"/>
        <end position="474"/>
    </location>
</feature>
<evidence type="ECO:0000313" key="14">
    <source>
        <dbReference type="Proteomes" id="UP000198891"/>
    </source>
</evidence>
<dbReference type="InterPro" id="IPR036890">
    <property type="entry name" value="HATPase_C_sf"/>
</dbReference>
<evidence type="ECO:0000256" key="10">
    <source>
        <dbReference type="SAM" id="Phobius"/>
    </source>
</evidence>
<keyword evidence="7" id="KW-0067">ATP-binding</keyword>
<evidence type="ECO:0000256" key="2">
    <source>
        <dbReference type="ARBA" id="ARBA00012438"/>
    </source>
</evidence>
<evidence type="ECO:0000256" key="8">
    <source>
        <dbReference type="ARBA" id="ARBA00023012"/>
    </source>
</evidence>
<comment type="catalytic activity">
    <reaction evidence="1">
        <text>ATP + protein L-histidine = ADP + protein N-phospho-L-histidine.</text>
        <dbReference type="EC" id="2.7.13.3"/>
    </reaction>
</comment>
<feature type="compositionally biased region" description="Gly residues" evidence="9">
    <location>
        <begin position="441"/>
        <end position="474"/>
    </location>
</feature>
<dbReference type="PANTHER" id="PTHR24421">
    <property type="entry name" value="NITRATE/NITRITE SENSOR PROTEIN NARX-RELATED"/>
    <property type="match status" value="1"/>
</dbReference>
<dbReference type="RefSeq" id="WP_092554211.1">
    <property type="nucleotide sequence ID" value="NZ_FNPZ01000002.1"/>
</dbReference>
<evidence type="ECO:0000259" key="12">
    <source>
        <dbReference type="Pfam" id="PF13796"/>
    </source>
</evidence>
<evidence type="ECO:0000256" key="5">
    <source>
        <dbReference type="ARBA" id="ARBA00022741"/>
    </source>
</evidence>
<evidence type="ECO:0000313" key="13">
    <source>
        <dbReference type="EMBL" id="SDZ13798.1"/>
    </source>
</evidence>
<evidence type="ECO:0000256" key="7">
    <source>
        <dbReference type="ARBA" id="ARBA00022840"/>
    </source>
</evidence>
<reference evidence="13 14" key="1">
    <citation type="submission" date="2016-10" db="EMBL/GenBank/DDBJ databases">
        <authorList>
            <person name="de Groot N.N."/>
        </authorList>
    </citation>
    <scope>NUCLEOTIDE SEQUENCE [LARGE SCALE GENOMIC DNA]</scope>
    <source>
        <strain evidence="13 14">CGMCC 4.3491</strain>
    </source>
</reference>
<organism evidence="13 14">
    <name type="scientific">Herbiconiux ginsengi</name>
    <dbReference type="NCBI Taxonomy" id="381665"/>
    <lineage>
        <taxon>Bacteria</taxon>
        <taxon>Bacillati</taxon>
        <taxon>Actinomycetota</taxon>
        <taxon>Actinomycetes</taxon>
        <taxon>Micrococcales</taxon>
        <taxon>Microbacteriaceae</taxon>
        <taxon>Herbiconiux</taxon>
    </lineage>
</organism>
<evidence type="ECO:0000256" key="1">
    <source>
        <dbReference type="ARBA" id="ARBA00000085"/>
    </source>
</evidence>
<protein>
    <recommendedName>
        <fullName evidence="2">histidine kinase</fullName>
        <ecNumber evidence="2">2.7.13.3</ecNumber>
    </recommendedName>
</protein>
<dbReference type="AlphaFoldDB" id="A0A1H3QL82"/>
<keyword evidence="10" id="KW-1133">Transmembrane helix</keyword>
<dbReference type="Gene3D" id="3.30.565.10">
    <property type="entry name" value="Histidine kinase-like ATPase, C-terminal domain"/>
    <property type="match status" value="2"/>
</dbReference>
<evidence type="ECO:0000256" key="4">
    <source>
        <dbReference type="ARBA" id="ARBA00022679"/>
    </source>
</evidence>
<feature type="transmembrane region" description="Helical" evidence="10">
    <location>
        <begin position="219"/>
        <end position="240"/>
    </location>
</feature>
<dbReference type="EMBL" id="FNPZ01000002">
    <property type="protein sequence ID" value="SDZ13798.1"/>
    <property type="molecule type" value="Genomic_DNA"/>
</dbReference>
<feature type="transmembrane region" description="Helical" evidence="10">
    <location>
        <begin position="144"/>
        <end position="171"/>
    </location>
</feature>